<accession>A0A1R0H2E9</accession>
<evidence type="ECO:0000313" key="2">
    <source>
        <dbReference type="Proteomes" id="UP000187455"/>
    </source>
</evidence>
<reference evidence="1 2" key="1">
    <citation type="journal article" date="2016" name="Mol. Biol. Evol.">
        <title>Genome-Wide Survey of Gut Fungi (Harpellales) Reveals the First Horizontally Transferred Ubiquitin Gene from a Mosquito Host.</title>
        <authorList>
            <person name="Wang Y."/>
            <person name="White M.M."/>
            <person name="Kvist S."/>
            <person name="Moncalvo J.M."/>
        </authorList>
    </citation>
    <scope>NUCLEOTIDE SEQUENCE [LARGE SCALE GENOMIC DNA]</scope>
    <source>
        <strain evidence="1 2">ALG-7-W6</strain>
    </source>
</reference>
<name>A0A1R0H2E9_9FUNG</name>
<dbReference type="OrthoDB" id="68328at2759"/>
<dbReference type="EMBL" id="LSSL01000955">
    <property type="protein sequence ID" value="OLY83324.1"/>
    <property type="molecule type" value="Genomic_DNA"/>
</dbReference>
<gene>
    <name evidence="1" type="ORF">AYI68_g2539</name>
</gene>
<organism evidence="1 2">
    <name type="scientific">Smittium mucronatum</name>
    <dbReference type="NCBI Taxonomy" id="133383"/>
    <lineage>
        <taxon>Eukaryota</taxon>
        <taxon>Fungi</taxon>
        <taxon>Fungi incertae sedis</taxon>
        <taxon>Zoopagomycota</taxon>
        <taxon>Kickxellomycotina</taxon>
        <taxon>Harpellomycetes</taxon>
        <taxon>Harpellales</taxon>
        <taxon>Legeriomycetaceae</taxon>
        <taxon>Smittium</taxon>
    </lineage>
</organism>
<evidence type="ECO:0000313" key="1">
    <source>
        <dbReference type="EMBL" id="OLY83324.1"/>
    </source>
</evidence>
<comment type="caution">
    <text evidence="1">The sequence shown here is derived from an EMBL/GenBank/DDBJ whole genome shotgun (WGS) entry which is preliminary data.</text>
</comment>
<dbReference type="AlphaFoldDB" id="A0A1R0H2E9"/>
<protein>
    <submittedName>
        <fullName evidence="1">Uncharacterized protein</fullName>
    </submittedName>
</protein>
<sequence>MICSFQRPSPFQTEHHVRKFLFNSKHSPSCILKLKIGSPEVYPFEHNTDPVYIHKDNTLPIVADISANMDVNLFDTIPISTRRAISAIPSHKLNGDLIRDEVPSDNRLNKRMGLDGNAATSNLSKSNPDLISKLPHLFRWMRVNQPLEFLSGDSRRVVTAYNWKLLFKKEWHECCILLTRKSIQTEPQSALRKY</sequence>
<dbReference type="Proteomes" id="UP000187455">
    <property type="component" value="Unassembled WGS sequence"/>
</dbReference>
<keyword evidence="2" id="KW-1185">Reference proteome</keyword>
<dbReference type="STRING" id="133383.A0A1R0H2E9"/>
<proteinExistence type="predicted"/>